<proteinExistence type="predicted"/>
<dbReference type="AlphaFoldDB" id="A0A0N0NHA9"/>
<dbReference type="InterPro" id="IPR012336">
    <property type="entry name" value="Thioredoxin-like_fold"/>
</dbReference>
<dbReference type="PANTHER" id="PTHR12289:SF44">
    <property type="entry name" value="OUTER MEMBRANE PROTEIN (SAM35), PUTATIVE (AFU_ORTHOLOGUE AFUA_1G13180)-RELATED"/>
    <property type="match status" value="1"/>
</dbReference>
<dbReference type="InterPro" id="IPR050931">
    <property type="entry name" value="Mito_Protein_Transport_Metaxin"/>
</dbReference>
<dbReference type="RefSeq" id="XP_017994311.1">
    <property type="nucleotide sequence ID" value="XM_018139873.1"/>
</dbReference>
<dbReference type="Pfam" id="PF17172">
    <property type="entry name" value="GST_N_4"/>
    <property type="match status" value="1"/>
</dbReference>
<evidence type="ECO:0000313" key="4">
    <source>
        <dbReference type="Proteomes" id="UP000038010"/>
    </source>
</evidence>
<dbReference type="InterPro" id="IPR033468">
    <property type="entry name" value="Metaxin_GST"/>
</dbReference>
<dbReference type="Pfam" id="PF17171">
    <property type="entry name" value="GST_C_6"/>
    <property type="match status" value="1"/>
</dbReference>
<comment type="caution">
    <text evidence="3">The sequence shown here is derived from an EMBL/GenBank/DDBJ whole genome shotgun (WGS) entry which is preliminary data.</text>
</comment>
<dbReference type="OrthoDB" id="198787at2759"/>
<reference evidence="3 4" key="1">
    <citation type="submission" date="2015-06" db="EMBL/GenBank/DDBJ databases">
        <title>Draft genome of the ant-associated black yeast Phialophora attae CBS 131958.</title>
        <authorList>
            <person name="Moreno L.F."/>
            <person name="Stielow B.J."/>
            <person name="de Hoog S."/>
            <person name="Vicente V.A."/>
            <person name="Weiss V.A."/>
            <person name="de Vries M."/>
            <person name="Cruz L.M."/>
            <person name="Souza E.M."/>
        </authorList>
    </citation>
    <scope>NUCLEOTIDE SEQUENCE [LARGE SCALE GENOMIC DNA]</scope>
    <source>
        <strain evidence="3 4">CBS 131958</strain>
    </source>
</reference>
<organism evidence="3 4">
    <name type="scientific">Cyphellophora attinorum</name>
    <dbReference type="NCBI Taxonomy" id="1664694"/>
    <lineage>
        <taxon>Eukaryota</taxon>
        <taxon>Fungi</taxon>
        <taxon>Dikarya</taxon>
        <taxon>Ascomycota</taxon>
        <taxon>Pezizomycotina</taxon>
        <taxon>Eurotiomycetes</taxon>
        <taxon>Chaetothyriomycetidae</taxon>
        <taxon>Chaetothyriales</taxon>
        <taxon>Cyphellophoraceae</taxon>
        <taxon>Cyphellophora</taxon>
    </lineage>
</organism>
<dbReference type="GO" id="GO:0001401">
    <property type="term" value="C:SAM complex"/>
    <property type="evidence" value="ECO:0007669"/>
    <property type="project" value="TreeGrafter"/>
</dbReference>
<name>A0A0N0NHA9_9EURO</name>
<protein>
    <submittedName>
        <fullName evidence="3">Metaxin-1</fullName>
    </submittedName>
</protein>
<dbReference type="EMBL" id="LFJN01000064">
    <property type="protein sequence ID" value="KPI34348.1"/>
    <property type="molecule type" value="Genomic_DNA"/>
</dbReference>
<accession>A0A0N0NHA9</accession>
<sequence>MGEQKSTWFQLPEVIRDLFSRFPLRTYSAHPLPAAATTETGTLLYLWQGRRSASDPSCNPACLKYQALLRFHDIRHAVRASNNHSSPSGSLPFLVPAASSRPSSPITASKIPKWITSQSKREEIVHPREEAYTALVDHDIRLAWLYFLYLDQDNFDQVAFPLYCASASSNVLVQKSLAWQLKSAARDELLKSAVLIDSDELYDRAATAFQALSTLLGNDDHFFGEASPGLFDASVFAYTHLLLDDNMNWASTVLADSLRQHGNLVGHRDRLLAKYFP</sequence>
<keyword evidence="4" id="KW-1185">Reference proteome</keyword>
<dbReference type="VEuPathDB" id="FungiDB:AB675_11058"/>
<feature type="domain" description="Thioredoxin-like fold" evidence="2">
    <location>
        <begin position="60"/>
        <end position="154"/>
    </location>
</feature>
<dbReference type="Proteomes" id="UP000038010">
    <property type="component" value="Unassembled WGS sequence"/>
</dbReference>
<dbReference type="GO" id="GO:0007005">
    <property type="term" value="P:mitochondrion organization"/>
    <property type="evidence" value="ECO:0007669"/>
    <property type="project" value="TreeGrafter"/>
</dbReference>
<dbReference type="CDD" id="cd03193">
    <property type="entry name" value="GST_C_Metaxin"/>
    <property type="match status" value="1"/>
</dbReference>
<dbReference type="GeneID" id="28731753"/>
<evidence type="ECO:0000259" key="2">
    <source>
        <dbReference type="Pfam" id="PF17172"/>
    </source>
</evidence>
<evidence type="ECO:0000259" key="1">
    <source>
        <dbReference type="Pfam" id="PF17171"/>
    </source>
</evidence>
<dbReference type="STRING" id="1664694.A0A0N0NHA9"/>
<gene>
    <name evidence="3" type="ORF">AB675_11058</name>
</gene>
<dbReference type="PANTHER" id="PTHR12289">
    <property type="entry name" value="METAXIN RELATED"/>
    <property type="match status" value="1"/>
</dbReference>
<feature type="domain" description="Metaxin glutathione S-transferase" evidence="1">
    <location>
        <begin position="206"/>
        <end position="271"/>
    </location>
</feature>
<evidence type="ECO:0000313" key="3">
    <source>
        <dbReference type="EMBL" id="KPI34348.1"/>
    </source>
</evidence>